<dbReference type="InterPro" id="IPR007487">
    <property type="entry name" value="ABC_transpt-TYRBP-like"/>
</dbReference>
<reference evidence="2 3" key="1">
    <citation type="submission" date="2017-07" db="EMBL/GenBank/DDBJ databases">
        <title>Isolation and whole genome analysis of endospore-forming bacteria from heroin.</title>
        <authorList>
            <person name="Kalinowski J."/>
            <person name="Ahrens B."/>
            <person name="Al-Dilaimi A."/>
            <person name="Winkler A."/>
            <person name="Wibberg D."/>
            <person name="Schleenbecker U."/>
            <person name="Ruckert C."/>
            <person name="Wolfel R."/>
            <person name="Grass G."/>
        </authorList>
    </citation>
    <scope>NUCLEOTIDE SEQUENCE [LARGE SCALE GENOMIC DNA]</scope>
    <source>
        <strain evidence="2 3">7539</strain>
    </source>
</reference>
<dbReference type="Gene3D" id="3.40.50.2300">
    <property type="match status" value="2"/>
</dbReference>
<keyword evidence="1" id="KW-0732">Signal</keyword>
<organism evidence="2 3">
    <name type="scientific">Shouchella clausii</name>
    <name type="common">Alkalihalobacillus clausii</name>
    <dbReference type="NCBI Taxonomy" id="79880"/>
    <lineage>
        <taxon>Bacteria</taxon>
        <taxon>Bacillati</taxon>
        <taxon>Bacillota</taxon>
        <taxon>Bacilli</taxon>
        <taxon>Bacillales</taxon>
        <taxon>Bacillaceae</taxon>
        <taxon>Shouchella</taxon>
    </lineage>
</organism>
<feature type="signal peptide" evidence="1">
    <location>
        <begin position="1"/>
        <end position="20"/>
    </location>
</feature>
<proteinExistence type="predicted"/>
<dbReference type="PANTHER" id="PTHR35271:SF1">
    <property type="entry name" value="ABC TRANSPORTER, SUBSTRATE-BINDING LIPOPROTEIN"/>
    <property type="match status" value="1"/>
</dbReference>
<accession>A0A268NVX8</accession>
<dbReference type="EMBL" id="NPCC01000034">
    <property type="protein sequence ID" value="PAE87399.1"/>
    <property type="molecule type" value="Genomic_DNA"/>
</dbReference>
<dbReference type="PANTHER" id="PTHR35271">
    <property type="entry name" value="ABC TRANSPORTER, SUBSTRATE-BINDING LIPOPROTEIN-RELATED"/>
    <property type="match status" value="1"/>
</dbReference>
<feature type="chain" id="PRO_5038980442" evidence="1">
    <location>
        <begin position="21"/>
        <end position="328"/>
    </location>
</feature>
<sequence>MRKHLLFTVALTSIAGLLVACGSTEQSGEAEGERVEIGIVQYADHPSLDQATEGFRAALEDSALNVTFDENNANGDANTLQTIADKLIGNEVDLVFANATPAAQIMASSITEVPILFTSVTDPVGAQLVDSLEEPGGNVSGTVDFHPEAIEKSIALMDEEFDLERIGMVYNAGEQNSQHQVNLAKEAAEARGMSIVEATVQTSADVQTATESLIGDIDALYIITDNDVVAGLDAVIGVAEREQLPLFVGEMDSVEAGGLAGFGFSYYDIGYKAGEMAVEILNDGADVSTMSVELPPELNLVFNRGAAERMGIEWQDDWEELADEVIDE</sequence>
<dbReference type="PROSITE" id="PS51257">
    <property type="entry name" value="PROKAR_LIPOPROTEIN"/>
    <property type="match status" value="1"/>
</dbReference>
<evidence type="ECO:0000313" key="2">
    <source>
        <dbReference type="EMBL" id="PAE87399.1"/>
    </source>
</evidence>
<dbReference type="Proteomes" id="UP000216207">
    <property type="component" value="Unassembled WGS sequence"/>
</dbReference>
<protein>
    <submittedName>
        <fullName evidence="2">BMP family ABC transporter substrate-binding protein</fullName>
    </submittedName>
</protein>
<gene>
    <name evidence="2" type="ORF">CHH72_18245</name>
</gene>
<name>A0A268NVX8_SHOCL</name>
<dbReference type="AlphaFoldDB" id="A0A268NVX8"/>
<dbReference type="SUPFAM" id="SSF53822">
    <property type="entry name" value="Periplasmic binding protein-like I"/>
    <property type="match status" value="1"/>
</dbReference>
<dbReference type="InterPro" id="IPR028082">
    <property type="entry name" value="Peripla_BP_I"/>
</dbReference>
<evidence type="ECO:0000256" key="1">
    <source>
        <dbReference type="SAM" id="SignalP"/>
    </source>
</evidence>
<dbReference type="CDD" id="cd06325">
    <property type="entry name" value="PBP1_ABC_unchar_transporter"/>
    <property type="match status" value="1"/>
</dbReference>
<evidence type="ECO:0000313" key="3">
    <source>
        <dbReference type="Proteomes" id="UP000216207"/>
    </source>
</evidence>
<dbReference type="Pfam" id="PF04392">
    <property type="entry name" value="ABC_sub_bind"/>
    <property type="match status" value="1"/>
</dbReference>
<dbReference type="RefSeq" id="WP_095255464.1">
    <property type="nucleotide sequence ID" value="NZ_BOQS01000016.1"/>
</dbReference>
<comment type="caution">
    <text evidence="2">The sequence shown here is derived from an EMBL/GenBank/DDBJ whole genome shotgun (WGS) entry which is preliminary data.</text>
</comment>